<sequence length="410" mass="46723">MNILFLTIAFPETIADRNLYTDMVQELKDRGNEVYVVTARERRQGKRTELRMEGGLHVLRVRTWNLQKTHLIEKGMATLLIERQFMAAIRGYFRNVRFDLVLYSTPPVTFEEVIRYVKKRDQALSYLMLKDIFPQNAVDIGLMKDGGVVHRYFRAKEKRLYHVSDRIGCMSGANVKYVVTHNRFEKPKVVELCPNSIRPAAAEKSGSGKKLTRELYGIPQDAVVFVYGGNFGKPQGIDFLMQVLESHKDREGLYFLLVGSGTEYGSLKNHIDKTGYRNVSLRPFVPRDDYNALLSACDVGMIFLDRRFTVPNFPSRLLNYMELSLPIIAATDTSSDLGEVMAKGKFGLWSKSGDLIAFNKNLDLFSSDGQLRECMGKKAREYLEQNYHVSKCCDIIVNHIGEVAKTNVQG</sequence>
<accession>A0A8S0WR94</accession>
<evidence type="ECO:0000313" key="3">
    <source>
        <dbReference type="EMBL" id="CEJ07618.1"/>
    </source>
</evidence>
<evidence type="ECO:0000259" key="1">
    <source>
        <dbReference type="Pfam" id="PF00534"/>
    </source>
</evidence>
<dbReference type="Proteomes" id="UP000836597">
    <property type="component" value="Chromosome"/>
</dbReference>
<feature type="domain" description="Glycosyl transferase family 1" evidence="1">
    <location>
        <begin position="213"/>
        <end position="381"/>
    </location>
</feature>
<dbReference type="InterPro" id="IPR050194">
    <property type="entry name" value="Glycosyltransferase_grp1"/>
</dbReference>
<reference evidence="3" key="1">
    <citation type="submission" date="2014-11" db="EMBL/GenBank/DDBJ databases">
        <authorList>
            <person name="Hornung B.V."/>
        </authorList>
    </citation>
    <scope>NUCLEOTIDE SEQUENCE</scope>
    <source>
        <strain evidence="3">INE</strain>
    </source>
</reference>
<name>A0A8S0WR94_9FIRM</name>
<dbReference type="CDD" id="cd03794">
    <property type="entry name" value="GT4_WbuB-like"/>
    <property type="match status" value="1"/>
</dbReference>
<protein>
    <submittedName>
        <fullName evidence="3">Glycosyl transferase group 1</fullName>
    </submittedName>
    <submittedName>
        <fullName evidence="2">Glycosyl transferase, family 1</fullName>
    </submittedName>
</protein>
<dbReference type="RefSeq" id="WP_240986413.1">
    <property type="nucleotide sequence ID" value="NZ_CDGJ01000060.1"/>
</dbReference>
<keyword evidence="2" id="KW-0808">Transferase</keyword>
<dbReference type="AlphaFoldDB" id="A0A8S0WR94"/>
<dbReference type="GO" id="GO:0016758">
    <property type="term" value="F:hexosyltransferase activity"/>
    <property type="evidence" value="ECO:0007669"/>
    <property type="project" value="TreeGrafter"/>
</dbReference>
<keyword evidence="4" id="KW-1185">Reference proteome</keyword>
<dbReference type="EMBL" id="CDGJ01000060">
    <property type="protein sequence ID" value="CEJ07618.1"/>
    <property type="molecule type" value="Genomic_DNA"/>
</dbReference>
<proteinExistence type="predicted"/>
<dbReference type="Gene3D" id="3.40.50.2000">
    <property type="entry name" value="Glycogen Phosphorylase B"/>
    <property type="match status" value="2"/>
</dbReference>
<dbReference type="InterPro" id="IPR001296">
    <property type="entry name" value="Glyco_trans_1"/>
</dbReference>
<evidence type="ECO:0000313" key="4">
    <source>
        <dbReference type="Proteomes" id="UP001071230"/>
    </source>
</evidence>
<dbReference type="PANTHER" id="PTHR45947:SF3">
    <property type="entry name" value="SULFOQUINOVOSYL TRANSFERASE SQD2"/>
    <property type="match status" value="1"/>
</dbReference>
<dbReference type="EMBL" id="LR746496">
    <property type="protein sequence ID" value="CAA7603154.1"/>
    <property type="molecule type" value="Genomic_DNA"/>
</dbReference>
<reference evidence="2" key="2">
    <citation type="submission" date="2020-01" db="EMBL/GenBank/DDBJ databases">
        <authorList>
            <person name="Hornung B."/>
        </authorList>
    </citation>
    <scope>NUCLEOTIDE SEQUENCE</scope>
    <source>
        <strain evidence="2">PacBioINE</strain>
    </source>
</reference>
<evidence type="ECO:0000313" key="2">
    <source>
        <dbReference type="EMBL" id="CAA7603154.1"/>
    </source>
</evidence>
<dbReference type="Proteomes" id="UP001071230">
    <property type="component" value="Unassembled WGS sequence"/>
</dbReference>
<gene>
    <name evidence="3" type="ORF">DEACI_2084</name>
    <name evidence="2" type="ORF">DEACI_3977</name>
</gene>
<organism evidence="2">
    <name type="scientific">Acididesulfobacillus acetoxydans</name>
    <dbReference type="NCBI Taxonomy" id="1561005"/>
    <lineage>
        <taxon>Bacteria</taxon>
        <taxon>Bacillati</taxon>
        <taxon>Bacillota</taxon>
        <taxon>Clostridia</taxon>
        <taxon>Eubacteriales</taxon>
        <taxon>Peptococcaceae</taxon>
        <taxon>Acididesulfobacillus</taxon>
    </lineage>
</organism>
<dbReference type="SUPFAM" id="SSF53756">
    <property type="entry name" value="UDP-Glycosyltransferase/glycogen phosphorylase"/>
    <property type="match status" value="1"/>
</dbReference>
<dbReference type="Pfam" id="PF00534">
    <property type="entry name" value="Glycos_transf_1"/>
    <property type="match status" value="1"/>
</dbReference>
<dbReference type="KEGG" id="aacx:DEACI_3977"/>
<dbReference type="PANTHER" id="PTHR45947">
    <property type="entry name" value="SULFOQUINOVOSYL TRANSFERASE SQD2"/>
    <property type="match status" value="1"/>
</dbReference>